<reference evidence="4" key="1">
    <citation type="submission" date="2020-01" db="EMBL/GenBank/DDBJ databases">
        <authorList>
            <person name="Chen W.-M."/>
        </authorList>
    </citation>
    <scope>NUCLEOTIDE SEQUENCE</scope>
    <source>
        <strain evidence="4">CYK-10</strain>
    </source>
</reference>
<dbReference type="EMBL" id="JAABNR010000002">
    <property type="protein sequence ID" value="NBZ86338.1"/>
    <property type="molecule type" value="Genomic_DNA"/>
</dbReference>
<dbReference type="PROSITE" id="PS00330">
    <property type="entry name" value="HEMOLYSIN_CALCIUM"/>
    <property type="match status" value="9"/>
</dbReference>
<accession>A0AAE4Y5W4</accession>
<proteinExistence type="predicted"/>
<dbReference type="InterPro" id="IPR018511">
    <property type="entry name" value="Hemolysin-typ_Ca-bd_CS"/>
</dbReference>
<evidence type="ECO:0000256" key="3">
    <source>
        <dbReference type="SAM" id="MobiDB-lite"/>
    </source>
</evidence>
<dbReference type="SUPFAM" id="SSF51120">
    <property type="entry name" value="beta-Roll"/>
    <property type="match status" value="13"/>
</dbReference>
<dbReference type="InterPro" id="IPR011049">
    <property type="entry name" value="Serralysin-like_metalloprot_C"/>
</dbReference>
<dbReference type="PANTHER" id="PTHR38340">
    <property type="entry name" value="S-LAYER PROTEIN"/>
    <property type="match status" value="1"/>
</dbReference>
<evidence type="ECO:0000256" key="1">
    <source>
        <dbReference type="ARBA" id="ARBA00004613"/>
    </source>
</evidence>
<gene>
    <name evidence="4" type="ORF">GV832_02000</name>
</gene>
<dbReference type="Gene3D" id="2.150.10.10">
    <property type="entry name" value="Serralysin-like metalloprotease, C-terminal"/>
    <property type="match status" value="14"/>
</dbReference>
<evidence type="ECO:0000313" key="4">
    <source>
        <dbReference type="EMBL" id="NBZ86338.1"/>
    </source>
</evidence>
<dbReference type="Pfam" id="PF00353">
    <property type="entry name" value="HemolysinCabind"/>
    <property type="match status" value="22"/>
</dbReference>
<keyword evidence="2" id="KW-0964">Secreted</keyword>
<comment type="subcellular location">
    <subcellularLocation>
        <location evidence="1">Secreted</location>
    </subcellularLocation>
</comment>
<dbReference type="RefSeq" id="WP_168773154.1">
    <property type="nucleotide sequence ID" value="NZ_JAABNR010000002.1"/>
</dbReference>
<sequence length="3305" mass="337602">MAVSTTLLSFATTDQNLWAPGAAIELGIDTGDSLIWDPDELTYDLEIGGSFLGVSAQVYLDAKIGLVAYASIGEAGRFGGGIDIALEVGHSAVVLGGQQMHFDFSNYSITQADLDSTGFSVGPKAGIDLVLGFQFGLRDISYSVFGIKGSAGDISIVNVDENITLFSVGPGDLELPFDLGYGLELTLRVPSGADTTGTSTKPIVTSDGFSDSPFLDLSADLDELLTSLLKKIPFPPAAAVANVLEQTIFATFEFDLNDYVPGIDKGIFGIEATVLDIGATIGATVSEQLSLDFSNGDGVTPDVDITLRSDNGTVGDLTDDVITTAKLGDNDVTLQGPGYEGFGPVTVTATYELGDPRFTHNIGIDLVGSFTIEALKAATTGMIGEKLGVKFGPLLSLEFPEGGFRLNVIPSVYSNSFNLAPGAFNTITDSYQIFYSSTAPQGIVDFDKPGVVQELIAYNEVRQINIAASNATFAAVNGSRVAATYDFTNGFFINTASAQFATFRFDVAPAFPGGPRVGNADMQGNLSVTTRDVVNIDAFNNVGVPLGQLSASYTINGLFNPFPLSGTLDASTAHSASGYIFLNSLPFPGDMFVGGPGGIAEGTVLTYRYSGVDFRTENSVNILGNSRDDLLVYWGNEAQLINGGGQQAGSATGDVLVANFARSHPLDAIEWDLRPTAGGAQAVGGDGVKLKLTRGAALYDVAGTGLLSSGYQAVAGVPGAIEIAPSDPDGVALVRTGVLNIAGTFILRVTAEDTANGASSFEVRVVNAANTPVRTIGTYLTNQTRPGEIGGYSDLVIKDIVLNVGEKIEIITYRGGATGAEAEAARISRLQLHEQHEVNFVNIESFMLATSNKADLIFTSTYRDGITFNGGDDTLFLTADAHSEEMDMGIGSDIALIEMKTPAQTGGTGAQDRIFGQLGGDEAIVRNLSDVGMTWVLRTPDPALGTGQFLTGVLGFATSAFELSTALRGLNWVWKDPFSTSREVSLPNSTLPGSFIEARLTSGGFTNSAVLLNFEAVSFEGSDTANDLAFFFGGAIYDGGDSEIDTFVGDFSQYRQVVGQERGVVISGYNADFGLEESPFGEIRTTFTYDEGITFAGGHRVRTSEIKGFERLIVTGTSLGDVLVGGAYADQFEGGAGNDILVGGGSFLPTLASGTFALGGVNEFYGGLGDDTFHVTGAERSLIRPDLVNNLGDQLNFGPGLLAIPEFATFYGTTLTGLRQVFHPYDSGGTVITFGALDSAATLLAATGLITTSNRDFIFETTLGLGAFVSGQVRTNLTGLDATDDLFFADGGATYVGGERVGDRDTFVADFSGQSIALTWNVEQDVAGVTLANGVHVAEMDRVVLKLGSGGDMVTGGKLDDLIYAGQGSDVLRGGGAETGDTIYGGAGADLFGWNADDGNAWLDGGSDAGDTANAVTDRLLVSAVGQNGLALMGVGLSANFHDGTFAAMAAPVTADDATNLLETMFFLQDDGYELRIFSGGNFVTTTGIEAVDVQGSNEHNDLILHHGGNFYDGGDKLGDADIFMADFGSETRSLTITARAGDDRLADAVGMQDIGNGVSIGNFERLFVRTGSGADQVTGGDFGDLIESGDGEDLVDGGAGDDTLDGGAGKDILFYSSGTDVIRGGADSDILEMGNIPGGTLTVLGFQANGALLFDASVHDINSAAQARSELTALFSNVASVESFTALGSSGNLVTYSGIEKVIVSAEEDRDMLVSGTGGGILSGDGGDDVLVGLGGNDLLVGGAGFDRYAVSGAWGKDVIGGEYAGSGEIHFFGWTRAQVTFSVQGGDDLLMRVGANTLLFLDYFANGANGLAYTFAFDDQTVALNLTALGAVSNGAITTGEVYFGTADRDEIFDGTAGSDSYFMREGNDLIAGSAGPDIISGGLGLDAVIYQGMVVAGPEALGVTVNLATGFGQGGDAAGDILISIEDILGSDGRDNLTGSDRRNALAGGEGRDTINGGGGNDFLSGDAGNDRLDGGADDDLILGGSGLDTLNGGTGNDYLNGGADNDSFSGDDGDDTAVGGEGSDTADLGAGNDVWMVLAPEGGVDTVEGNTGSDTIELSALTTGGVVTLGGPFDQAQQLFIDGVLRANLTGFENAVGSGYDDALVGNSLDNRIMGLGGSDRILGHGGNDMLDGGAGFDRLDYSSEGGGGRVIVDLALGTATDTYGNTDTIANFEHVIGSNFVASGLKGDDLFGDAGNNTFTGNKGIDYDLIDGRAGIDTVDYSAESDTQNYLPGGGFVPGPVGQGIVVDLSILANLVLPNATDTSGHGDILINIENIIGSIRGDLIKGNAADNLFVGGDGEDTLEGGGGFDTLDYGAETGFQGVVIDEIDPQFTRDTFGKLDVQSGFERIIGTARGDQFFVWDYFVREIIAGDGDDLIQMLGGATTVHNSRLFGGDGNDAIYGSDSSDFLFGGTGNNFAAAAGGDDVYMSSGGNDTFEGGAGFNLVNFELVTQGVNVDLTTALAFAGLTQILTFTGVQGVKGSHQGDLLTGDAGANLIDGSEGDDGLTGGDGADTIYGGAGRDLLNYGEGTQGVRIDLTLASGNATDGFGNTETLRDIEVFDTTVFADTLKGNDAAQTFVLRGGADQVDGGGGFDTADFSQLAANLAVQMAFDSVTGVLSGTVVTSAGTVVLTGVEHVIGTNSAFDDLFGSDGNEVFTGNAGSAVDVIDGRGGIDTVDYGSETGTLGVTVNLGILSAGAGSPNATDTYGHGDALQGIEVVIGSALGDSLAGGDQAETLYGQDGNDTLAGFVGNDLLHGGDGIDTATYAIETGVLGILSDWRDGSWWVLDTFGGLDRLVGVENLTGTARADTMTGSDADNLLLAGLGNDQLDGGKGDDLLNGQGGNDSLLGFVGNDSLIGGTGVDTLRGEAGVDTLRGGVGADVIDGGEGQDAASYSDSTTAVRITLVDGAATGLGGDAAGDVLTGIEDLIGSAHADSLTGDDFANVLTGGAGIDTLTGGRGNDVYVTDGLDVLVEASGGGRDQVRSTVAITLLANFEDAVLTGNAAVNLTGNTVGNGLFGNAGANQLQGLGGADTMGGGAGSDVYIADVTDTLIEEADQGIDRVNIAANYTLAENFENLTLTGTGHFSGTGNAANNQINGNGGHNTLDGTTGADTLRGGAGNDTLVTDGGDVLIEALDSGTDLVLSSVSLTLGANLENLTLTGTTAVAARGNGLANVLIGNAVGNQINGGAGIDTLTGGAGLDDFVFDLAPGAADADVITDFTLGEDRLRLDDADFLGLARGVLAAGAFSNGAVTSQTRIIHDTATGVLYFDADGSAAGLRLEFARVSIGVALTAADFVIF</sequence>
<feature type="compositionally biased region" description="Basic and acidic residues" evidence="3">
    <location>
        <begin position="1936"/>
        <end position="1947"/>
    </location>
</feature>
<dbReference type="GO" id="GO:0005509">
    <property type="term" value="F:calcium ion binding"/>
    <property type="evidence" value="ECO:0007669"/>
    <property type="project" value="InterPro"/>
</dbReference>
<dbReference type="Proteomes" id="UP001193501">
    <property type="component" value="Unassembled WGS sequence"/>
</dbReference>
<keyword evidence="5" id="KW-1185">Reference proteome</keyword>
<dbReference type="InterPro" id="IPR001343">
    <property type="entry name" value="Hemolysn_Ca-bd"/>
</dbReference>
<protein>
    <submittedName>
        <fullName evidence="4">Uncharacterized protein</fullName>
    </submittedName>
</protein>
<name>A0AAE4Y5W4_9RHOB</name>
<comment type="caution">
    <text evidence="4">The sequence shown here is derived from an EMBL/GenBank/DDBJ whole genome shotgun (WGS) entry which is preliminary data.</text>
</comment>
<dbReference type="PRINTS" id="PR00313">
    <property type="entry name" value="CABNDNGRPT"/>
</dbReference>
<evidence type="ECO:0000256" key="2">
    <source>
        <dbReference type="ARBA" id="ARBA00022525"/>
    </source>
</evidence>
<feature type="region of interest" description="Disordered" evidence="3">
    <location>
        <begin position="1936"/>
        <end position="1973"/>
    </location>
</feature>
<dbReference type="PANTHER" id="PTHR38340:SF1">
    <property type="entry name" value="S-LAYER PROTEIN"/>
    <property type="match status" value="1"/>
</dbReference>
<dbReference type="GO" id="GO:0005576">
    <property type="term" value="C:extracellular region"/>
    <property type="evidence" value="ECO:0007669"/>
    <property type="project" value="UniProtKB-SubCell"/>
</dbReference>
<organism evidence="4 5">
    <name type="scientific">Stagnihabitans tardus</name>
    <dbReference type="NCBI Taxonomy" id="2699202"/>
    <lineage>
        <taxon>Bacteria</taxon>
        <taxon>Pseudomonadati</taxon>
        <taxon>Pseudomonadota</taxon>
        <taxon>Alphaproteobacteria</taxon>
        <taxon>Rhodobacterales</taxon>
        <taxon>Paracoccaceae</taxon>
        <taxon>Stagnihabitans</taxon>
    </lineage>
</organism>
<feature type="region of interest" description="Disordered" evidence="3">
    <location>
        <begin position="2005"/>
        <end position="2033"/>
    </location>
</feature>
<dbReference type="InterPro" id="IPR050557">
    <property type="entry name" value="RTX_toxin/Mannuronan_C5-epim"/>
</dbReference>
<evidence type="ECO:0000313" key="5">
    <source>
        <dbReference type="Proteomes" id="UP001193501"/>
    </source>
</evidence>